<dbReference type="PROSITE" id="PS00041">
    <property type="entry name" value="HTH_ARAC_FAMILY_1"/>
    <property type="match status" value="1"/>
</dbReference>
<protein>
    <submittedName>
        <fullName evidence="5">AraC-type DNA-binding protein</fullName>
    </submittedName>
</protein>
<dbReference type="InterPro" id="IPR018062">
    <property type="entry name" value="HTH_AraC-typ_CS"/>
</dbReference>
<evidence type="ECO:0000313" key="6">
    <source>
        <dbReference type="Proteomes" id="UP000199048"/>
    </source>
</evidence>
<accession>A0A1I4R0B5</accession>
<evidence type="ECO:0000256" key="2">
    <source>
        <dbReference type="ARBA" id="ARBA00023125"/>
    </source>
</evidence>
<evidence type="ECO:0000256" key="1">
    <source>
        <dbReference type="ARBA" id="ARBA00023015"/>
    </source>
</evidence>
<dbReference type="InterPro" id="IPR050204">
    <property type="entry name" value="AraC_XylS_family_regulators"/>
</dbReference>
<proteinExistence type="predicted"/>
<dbReference type="OrthoDB" id="9816011at2"/>
<dbReference type="PROSITE" id="PS01124">
    <property type="entry name" value="HTH_ARAC_FAMILY_2"/>
    <property type="match status" value="1"/>
</dbReference>
<dbReference type="PRINTS" id="PR00032">
    <property type="entry name" value="HTHARAC"/>
</dbReference>
<dbReference type="Proteomes" id="UP000199048">
    <property type="component" value="Unassembled WGS sequence"/>
</dbReference>
<keyword evidence="2 5" id="KW-0238">DNA-binding</keyword>
<dbReference type="SUPFAM" id="SSF46689">
    <property type="entry name" value="Homeodomain-like"/>
    <property type="match status" value="1"/>
</dbReference>
<keyword evidence="3" id="KW-0804">Transcription</keyword>
<dbReference type="GO" id="GO:0003700">
    <property type="term" value="F:DNA-binding transcription factor activity"/>
    <property type="evidence" value="ECO:0007669"/>
    <property type="project" value="InterPro"/>
</dbReference>
<dbReference type="InterPro" id="IPR020449">
    <property type="entry name" value="Tscrpt_reg_AraC-type_HTH"/>
</dbReference>
<dbReference type="SMART" id="SM00342">
    <property type="entry name" value="HTH_ARAC"/>
    <property type="match status" value="1"/>
</dbReference>
<dbReference type="STRING" id="582667.SAMN05192568_103240"/>
<dbReference type="PANTHER" id="PTHR46796:SF6">
    <property type="entry name" value="ARAC SUBFAMILY"/>
    <property type="match status" value="1"/>
</dbReference>
<sequence>MLVRPAVGRLQVIQGGRSVARCSRDALLITASRGAVFDALGVDWIDLLAIERERLTGPLAALETGRVVRIGHDYPGLQTLTIYGASLLRGLIPVGSFGIAELVRAHLTELLAFTVHEPAPMTAPPGPSRRELRIQALKAEVKQRLGQPDLSLEAVAQAQQISSRQVQAMFQAEGEIFSGFVLTRRLDRAMQRLTDVEDARPVSAIAFDVGFGDLSYFNRTFRKRFGLTPSEVRRSGRAAE</sequence>
<evidence type="ECO:0000256" key="3">
    <source>
        <dbReference type="ARBA" id="ARBA00023163"/>
    </source>
</evidence>
<dbReference type="InterPro" id="IPR009057">
    <property type="entry name" value="Homeodomain-like_sf"/>
</dbReference>
<dbReference type="EMBL" id="FOTK01000032">
    <property type="protein sequence ID" value="SFM45762.1"/>
    <property type="molecule type" value="Genomic_DNA"/>
</dbReference>
<evidence type="ECO:0000259" key="4">
    <source>
        <dbReference type="PROSITE" id="PS01124"/>
    </source>
</evidence>
<name>A0A1I4R0B5_9HYPH</name>
<feature type="domain" description="HTH araC/xylS-type" evidence="4">
    <location>
        <begin position="135"/>
        <end position="235"/>
    </location>
</feature>
<organism evidence="5 6">
    <name type="scientific">Methylobacterium pseudosasicola</name>
    <dbReference type="NCBI Taxonomy" id="582667"/>
    <lineage>
        <taxon>Bacteria</taxon>
        <taxon>Pseudomonadati</taxon>
        <taxon>Pseudomonadota</taxon>
        <taxon>Alphaproteobacteria</taxon>
        <taxon>Hyphomicrobiales</taxon>
        <taxon>Methylobacteriaceae</taxon>
        <taxon>Methylobacterium</taxon>
    </lineage>
</organism>
<gene>
    <name evidence="5" type="ORF">SAMN05192568_103240</name>
</gene>
<evidence type="ECO:0000313" key="5">
    <source>
        <dbReference type="EMBL" id="SFM45762.1"/>
    </source>
</evidence>
<keyword evidence="6" id="KW-1185">Reference proteome</keyword>
<dbReference type="GO" id="GO:0043565">
    <property type="term" value="F:sequence-specific DNA binding"/>
    <property type="evidence" value="ECO:0007669"/>
    <property type="project" value="InterPro"/>
</dbReference>
<dbReference type="Gene3D" id="1.10.10.60">
    <property type="entry name" value="Homeodomain-like"/>
    <property type="match status" value="1"/>
</dbReference>
<dbReference type="AlphaFoldDB" id="A0A1I4R0B5"/>
<dbReference type="RefSeq" id="WP_139234179.1">
    <property type="nucleotide sequence ID" value="NZ_FOTK01000032.1"/>
</dbReference>
<keyword evidence="1" id="KW-0805">Transcription regulation</keyword>
<dbReference type="Pfam" id="PF12833">
    <property type="entry name" value="HTH_18"/>
    <property type="match status" value="1"/>
</dbReference>
<dbReference type="InterPro" id="IPR018060">
    <property type="entry name" value="HTH_AraC"/>
</dbReference>
<reference evidence="6" key="1">
    <citation type="submission" date="2016-10" db="EMBL/GenBank/DDBJ databases">
        <authorList>
            <person name="Varghese N."/>
            <person name="Submissions S."/>
        </authorList>
    </citation>
    <scope>NUCLEOTIDE SEQUENCE [LARGE SCALE GENOMIC DNA]</scope>
    <source>
        <strain evidence="6">BL36</strain>
    </source>
</reference>
<dbReference type="PANTHER" id="PTHR46796">
    <property type="entry name" value="HTH-TYPE TRANSCRIPTIONAL ACTIVATOR RHAS-RELATED"/>
    <property type="match status" value="1"/>
</dbReference>